<keyword evidence="1" id="KW-0812">Transmembrane</keyword>
<keyword evidence="1" id="KW-1133">Transmembrane helix</keyword>
<keyword evidence="1" id="KW-0472">Membrane</keyword>
<dbReference type="Proteomes" id="UP000316199">
    <property type="component" value="Unassembled WGS sequence"/>
</dbReference>
<dbReference type="EMBL" id="SHAG01000028">
    <property type="protein sequence ID" value="RZO75657.1"/>
    <property type="molecule type" value="Genomic_DNA"/>
</dbReference>
<protein>
    <recommendedName>
        <fullName evidence="4">Alpha/beta hydrolase</fullName>
    </recommendedName>
</protein>
<organism evidence="2 3">
    <name type="scientific">OM182 bacterium</name>
    <dbReference type="NCBI Taxonomy" id="2510334"/>
    <lineage>
        <taxon>Bacteria</taxon>
        <taxon>Pseudomonadati</taxon>
        <taxon>Pseudomonadota</taxon>
        <taxon>Gammaproteobacteria</taxon>
        <taxon>OMG group</taxon>
        <taxon>OM182 clade</taxon>
    </lineage>
</organism>
<accession>A0A520RZM0</accession>
<feature type="transmembrane region" description="Helical" evidence="1">
    <location>
        <begin position="6"/>
        <end position="24"/>
    </location>
</feature>
<proteinExistence type="predicted"/>
<evidence type="ECO:0000256" key="1">
    <source>
        <dbReference type="SAM" id="Phobius"/>
    </source>
</evidence>
<reference evidence="2 3" key="1">
    <citation type="submission" date="2019-02" db="EMBL/GenBank/DDBJ databases">
        <title>Prokaryotic population dynamics and viral predation in marine succession experiment using metagenomics: the confinement effect.</title>
        <authorList>
            <person name="Haro-Moreno J.M."/>
            <person name="Rodriguez-Valera F."/>
            <person name="Lopez-Perez M."/>
        </authorList>
    </citation>
    <scope>NUCLEOTIDE SEQUENCE [LARGE SCALE GENOMIC DNA]</scope>
    <source>
        <strain evidence="2">MED-G157</strain>
    </source>
</reference>
<dbReference type="Gene3D" id="3.40.50.1820">
    <property type="entry name" value="alpha/beta hydrolase"/>
    <property type="match status" value="1"/>
</dbReference>
<dbReference type="SUPFAM" id="SSF53474">
    <property type="entry name" value="alpha/beta-Hydrolases"/>
    <property type="match status" value="1"/>
</dbReference>
<evidence type="ECO:0000313" key="2">
    <source>
        <dbReference type="EMBL" id="RZO75657.1"/>
    </source>
</evidence>
<dbReference type="AlphaFoldDB" id="A0A520RZM0"/>
<comment type="caution">
    <text evidence="2">The sequence shown here is derived from an EMBL/GenBank/DDBJ whole genome shotgun (WGS) entry which is preliminary data.</text>
</comment>
<gene>
    <name evidence="2" type="ORF">EVA68_06450</name>
</gene>
<sequence>MSSSSTIIMICVLLAVSFCFWRIGKPRLEPESPKSNVPKHLSLMELKSWLKSRETEVSCLMPEVEANITWAEPSNPQRTKLCFLYIHGFSATPRETSPLTEQISDRFSANYMHARLAGHGIKNDIDATAEEWLQSIVDSWDIAQQIGENVVIIATSTGATLTVWLANQLLTTERIYAAIFLAPNFRARHPLDTPIFSISSILTWPWSEYWIPLLLGKRRELNFQNDLEEQFSTHGYSVKALIEMQKTVDWSRTVDYGRLDIPLCTMYMKNDPTIDSYAAIKVHEEWGSNQKELIPVTLNENSIEHVFVGDIMAPHRTDWCTERLALFLRGLEKL</sequence>
<name>A0A520RZM0_9GAMM</name>
<dbReference type="InterPro" id="IPR029058">
    <property type="entry name" value="AB_hydrolase_fold"/>
</dbReference>
<evidence type="ECO:0008006" key="4">
    <source>
        <dbReference type="Google" id="ProtNLM"/>
    </source>
</evidence>
<evidence type="ECO:0000313" key="3">
    <source>
        <dbReference type="Proteomes" id="UP000316199"/>
    </source>
</evidence>